<dbReference type="Gene3D" id="1.20.1250.20">
    <property type="entry name" value="MFS general substrate transporter like domains"/>
    <property type="match status" value="1"/>
</dbReference>
<evidence type="ECO:0000313" key="9">
    <source>
        <dbReference type="Proteomes" id="UP000074561"/>
    </source>
</evidence>
<feature type="transmembrane region" description="Helical" evidence="6">
    <location>
        <begin position="297"/>
        <end position="320"/>
    </location>
</feature>
<dbReference type="EMBL" id="CP013234">
    <property type="protein sequence ID" value="AMP05275.1"/>
    <property type="molecule type" value="Genomic_DNA"/>
</dbReference>
<accession>A0A127Q639</accession>
<evidence type="ECO:0000256" key="4">
    <source>
        <dbReference type="ARBA" id="ARBA00022989"/>
    </source>
</evidence>
<feature type="transmembrane region" description="Helical" evidence="6">
    <location>
        <begin position="434"/>
        <end position="453"/>
    </location>
</feature>
<dbReference type="PANTHER" id="PTHR42718:SF9">
    <property type="entry name" value="MAJOR FACILITATOR SUPERFAMILY MULTIDRUG TRANSPORTER MFSC"/>
    <property type="match status" value="1"/>
</dbReference>
<dbReference type="KEGG" id="cpra:CPter91_2929"/>
<feature type="domain" description="Major facilitator superfamily (MFS) profile" evidence="7">
    <location>
        <begin position="39"/>
        <end position="485"/>
    </location>
</feature>
<dbReference type="RefSeq" id="WP_082792828.1">
    <property type="nucleotide sequence ID" value="NZ_CP013234.1"/>
</dbReference>
<keyword evidence="5 6" id="KW-0472">Membrane</keyword>
<feature type="transmembrane region" description="Helical" evidence="6">
    <location>
        <begin position="332"/>
        <end position="353"/>
    </location>
</feature>
<feature type="transmembrane region" description="Helical" evidence="6">
    <location>
        <begin position="134"/>
        <end position="154"/>
    </location>
</feature>
<dbReference type="GO" id="GO:0016020">
    <property type="term" value="C:membrane"/>
    <property type="evidence" value="ECO:0007669"/>
    <property type="project" value="UniProtKB-SubCell"/>
</dbReference>
<dbReference type="InterPro" id="IPR011701">
    <property type="entry name" value="MFS"/>
</dbReference>
<keyword evidence="2" id="KW-0813">Transport</keyword>
<dbReference type="InterPro" id="IPR020846">
    <property type="entry name" value="MFS_dom"/>
</dbReference>
<evidence type="ECO:0000259" key="7">
    <source>
        <dbReference type="PROSITE" id="PS50850"/>
    </source>
</evidence>
<dbReference type="PANTHER" id="PTHR42718">
    <property type="entry name" value="MAJOR FACILITATOR SUPERFAMILY MULTIDRUG TRANSPORTER MFSC"/>
    <property type="match status" value="1"/>
</dbReference>
<dbReference type="AlphaFoldDB" id="A0A127Q639"/>
<protein>
    <submittedName>
        <fullName evidence="8">Major Facilitator Superfamily protein</fullName>
    </submittedName>
</protein>
<evidence type="ECO:0000256" key="3">
    <source>
        <dbReference type="ARBA" id="ARBA00022692"/>
    </source>
</evidence>
<dbReference type="Pfam" id="PF07690">
    <property type="entry name" value="MFS_1"/>
    <property type="match status" value="1"/>
</dbReference>
<organism evidence="8 9">
    <name type="scientific">Collimonas pratensis</name>
    <dbReference type="NCBI Taxonomy" id="279113"/>
    <lineage>
        <taxon>Bacteria</taxon>
        <taxon>Pseudomonadati</taxon>
        <taxon>Pseudomonadota</taxon>
        <taxon>Betaproteobacteria</taxon>
        <taxon>Burkholderiales</taxon>
        <taxon>Oxalobacteraceae</taxon>
        <taxon>Collimonas</taxon>
    </lineage>
</organism>
<feature type="transmembrane region" description="Helical" evidence="6">
    <location>
        <begin position="74"/>
        <end position="93"/>
    </location>
</feature>
<name>A0A127Q639_9BURK</name>
<proteinExistence type="predicted"/>
<sequence>MTSHQALPTIESTISATTSATPSATPSVANEATAAVKWTIAASSFAFVVVQLDVTIVNVALPQIGADLGAQVSALQWVVDAYTLGFAVFLLSAGALGDKFGSKRLFLAGFLLFALTSLACGLAPTAGFLNIARALQGIGAALLVPSSLAILNRACAHDKKLLAKAIGLWTAAGGVSIAAGPVIGGLLLAVAGWRSIFLVNLPICALGFLLTWRVVPAVAASTHARSFDPFGQLLAIIALTGLVGAVIEFHPLGLRHPLVIAGFCIALLAGAAFIMVERKVPHPMLPLNFFHQTSFTAAVLFGVLVNFSYYGVIFVISFYLQKVQNYSVLQAGLAFLPLTGTFIFSNLVSGWLIGKAGIRLPMVLGGLIGAAGYGLLGSIGIAEHASFMHMLPGFILIPAGMGLAVPAMTTSILSGVEKSRAGTASAVLNTARQVGGAVGVAVFGALVSDGVAGDMSSGVRIALATATVLLLMAAGLGYLVKPKAVAS</sequence>
<feature type="transmembrane region" description="Helical" evidence="6">
    <location>
        <begin position="196"/>
        <end position="215"/>
    </location>
</feature>
<dbReference type="GO" id="GO:0022857">
    <property type="term" value="F:transmembrane transporter activity"/>
    <property type="evidence" value="ECO:0007669"/>
    <property type="project" value="InterPro"/>
</dbReference>
<feature type="transmembrane region" description="Helical" evidence="6">
    <location>
        <begin position="259"/>
        <end position="276"/>
    </location>
</feature>
<comment type="subcellular location">
    <subcellularLocation>
        <location evidence="1">Membrane</location>
        <topology evidence="1">Multi-pass membrane protein</topology>
    </subcellularLocation>
</comment>
<dbReference type="SUPFAM" id="SSF103473">
    <property type="entry name" value="MFS general substrate transporter"/>
    <property type="match status" value="2"/>
</dbReference>
<feature type="transmembrane region" description="Helical" evidence="6">
    <location>
        <begin position="360"/>
        <end position="382"/>
    </location>
</feature>
<reference evidence="8 9" key="1">
    <citation type="submission" date="2015-11" db="EMBL/GenBank/DDBJ databases">
        <title>Exploring the genomic traits of fungus-feeding bacterial genus Collimonas.</title>
        <authorList>
            <person name="Song C."/>
            <person name="Schmidt R."/>
            <person name="de Jager V."/>
            <person name="Krzyzanowska D."/>
            <person name="Jongedijk E."/>
            <person name="Cankar K."/>
            <person name="Beekwilder J."/>
            <person name="van Veen A."/>
            <person name="de Boer W."/>
            <person name="van Veen J.A."/>
            <person name="Garbeva P."/>
        </authorList>
    </citation>
    <scope>NUCLEOTIDE SEQUENCE [LARGE SCALE GENOMIC DNA]</scope>
    <source>
        <strain evidence="8 9">Ter91</strain>
    </source>
</reference>
<dbReference type="PROSITE" id="PS50850">
    <property type="entry name" value="MFS"/>
    <property type="match status" value="1"/>
</dbReference>
<evidence type="ECO:0000256" key="2">
    <source>
        <dbReference type="ARBA" id="ARBA00022448"/>
    </source>
</evidence>
<keyword evidence="4 6" id="KW-1133">Transmembrane helix</keyword>
<feature type="transmembrane region" description="Helical" evidence="6">
    <location>
        <begin position="166"/>
        <end position="190"/>
    </location>
</feature>
<dbReference type="OrthoDB" id="9807274at2"/>
<feature type="transmembrane region" description="Helical" evidence="6">
    <location>
        <begin position="105"/>
        <end position="128"/>
    </location>
</feature>
<evidence type="ECO:0000256" key="6">
    <source>
        <dbReference type="SAM" id="Phobius"/>
    </source>
</evidence>
<dbReference type="PATRIC" id="fig|279113.9.peg.2893"/>
<gene>
    <name evidence="8" type="ORF">CPter91_2929</name>
</gene>
<feature type="transmembrane region" description="Helical" evidence="6">
    <location>
        <begin position="394"/>
        <end position="413"/>
    </location>
</feature>
<dbReference type="InterPro" id="IPR036259">
    <property type="entry name" value="MFS_trans_sf"/>
</dbReference>
<feature type="transmembrane region" description="Helical" evidence="6">
    <location>
        <begin position="459"/>
        <end position="480"/>
    </location>
</feature>
<dbReference type="Gene3D" id="1.20.1720.10">
    <property type="entry name" value="Multidrug resistance protein D"/>
    <property type="match status" value="1"/>
</dbReference>
<evidence type="ECO:0000256" key="5">
    <source>
        <dbReference type="ARBA" id="ARBA00023136"/>
    </source>
</evidence>
<keyword evidence="3 6" id="KW-0812">Transmembrane</keyword>
<feature type="transmembrane region" description="Helical" evidence="6">
    <location>
        <begin position="227"/>
        <end position="247"/>
    </location>
</feature>
<dbReference type="CDD" id="cd17321">
    <property type="entry name" value="MFS_MMR_MDR_like"/>
    <property type="match status" value="1"/>
</dbReference>
<dbReference type="Proteomes" id="UP000074561">
    <property type="component" value="Chromosome"/>
</dbReference>
<evidence type="ECO:0000313" key="8">
    <source>
        <dbReference type="EMBL" id="AMP05275.1"/>
    </source>
</evidence>
<evidence type="ECO:0000256" key="1">
    <source>
        <dbReference type="ARBA" id="ARBA00004141"/>
    </source>
</evidence>
<dbReference type="STRING" id="279113.CPter91_2929"/>